<keyword evidence="7" id="KW-1185">Reference proteome</keyword>
<evidence type="ECO:0000259" key="5">
    <source>
        <dbReference type="Pfam" id="PF07244"/>
    </source>
</evidence>
<organism evidence="6 7">
    <name type="scientific">Roseisalinus antarcticus</name>
    <dbReference type="NCBI Taxonomy" id="254357"/>
    <lineage>
        <taxon>Bacteria</taxon>
        <taxon>Pseudomonadati</taxon>
        <taxon>Pseudomonadota</taxon>
        <taxon>Alphaproteobacteria</taxon>
        <taxon>Rhodobacterales</taxon>
        <taxon>Roseobacteraceae</taxon>
        <taxon>Roseisalinus</taxon>
    </lineage>
</organism>
<dbReference type="PANTHER" id="PTHR12815:SF42">
    <property type="entry name" value="BACTERIAL SURFACE ANTIGEN (D15) DOMAIN-CONTAINING PROTEIN"/>
    <property type="match status" value="1"/>
</dbReference>
<evidence type="ECO:0000313" key="7">
    <source>
        <dbReference type="Proteomes" id="UP000193900"/>
    </source>
</evidence>
<sequence>MSLDAADASDTLDSELRQASLLITLDDQDTPTPQDYIAAAQADYRRLLTALYSAGYYGGTVSIRIDGREAAGIPPVGAPGQITQIEILVERGPLFSFGRASLAPLPEGTVLPEGFRSGERARSDTIRAAVRAGVVSWREQGYARAAPAGEDITARHADEELDVSIGITPGPLLSFGPLVVSGNQAVRAERIAEIAGLPVGERFSPDAVETSTMRLRRTGAFSSVVLREAEEDGPGNTLPILADIAEQKPRRFGFGIELSSIDGLTVSAFWLHRNLFGGAERFRIEGEIQQISDNVDGIDYGINASFGRPATFGPDQDLYVNLELLDSQDDLIEIFALQTELGLSRIVTETLTISGGLGYRYAEVKTEFGDTTYQLITFPLSAEWDRRDNELNPRSGFYINAEAIPFLGLDNAENGARLTTDTRYYRSFGAEDRVTVAGRLQFGSLLGTSGFDAPADYLFLSGGGGTVRGQEYQSLGIMRDGFEVGGNSFLGAQIEARVGITDAISGVAFYDYGQVGADQFPSEDDESHAGAGVGIRYDTGIGPIRLDIATPASGDDAGQAVQVYIGIGQAF</sequence>
<evidence type="ECO:0000256" key="2">
    <source>
        <dbReference type="ARBA" id="ARBA00022452"/>
    </source>
</evidence>
<evidence type="ECO:0000256" key="1">
    <source>
        <dbReference type="ARBA" id="ARBA00004370"/>
    </source>
</evidence>
<keyword evidence="2" id="KW-1134">Transmembrane beta strand</keyword>
<dbReference type="Gene3D" id="3.10.20.310">
    <property type="entry name" value="membrane protein fhac"/>
    <property type="match status" value="1"/>
</dbReference>
<dbReference type="Pfam" id="PF01103">
    <property type="entry name" value="Omp85"/>
    <property type="match status" value="1"/>
</dbReference>
<keyword evidence="2" id="KW-0812">Transmembrane</keyword>
<dbReference type="Pfam" id="PF07244">
    <property type="entry name" value="POTRA"/>
    <property type="match status" value="1"/>
</dbReference>
<evidence type="ECO:0000259" key="4">
    <source>
        <dbReference type="Pfam" id="PF01103"/>
    </source>
</evidence>
<dbReference type="InterPro" id="IPR039910">
    <property type="entry name" value="D15-like"/>
</dbReference>
<dbReference type="InterPro" id="IPR010827">
    <property type="entry name" value="BamA/TamA_POTRA"/>
</dbReference>
<evidence type="ECO:0000313" key="6">
    <source>
        <dbReference type="EMBL" id="SLN51403.1"/>
    </source>
</evidence>
<dbReference type="AlphaFoldDB" id="A0A1Y5SY44"/>
<reference evidence="6 7" key="1">
    <citation type="submission" date="2017-03" db="EMBL/GenBank/DDBJ databases">
        <authorList>
            <person name="Afonso C.L."/>
            <person name="Miller P.J."/>
            <person name="Scott M.A."/>
            <person name="Spackman E."/>
            <person name="Goraichik I."/>
            <person name="Dimitrov K.M."/>
            <person name="Suarez D.L."/>
            <person name="Swayne D.E."/>
        </authorList>
    </citation>
    <scope>NUCLEOTIDE SEQUENCE [LARGE SCALE GENOMIC DNA]</scope>
    <source>
        <strain evidence="6 7">CECT 7023</strain>
    </source>
</reference>
<dbReference type="EMBL" id="FWFZ01000009">
    <property type="protein sequence ID" value="SLN51403.1"/>
    <property type="molecule type" value="Genomic_DNA"/>
</dbReference>
<dbReference type="InterPro" id="IPR000184">
    <property type="entry name" value="Bac_surfAg_D15"/>
</dbReference>
<dbReference type="Gene3D" id="2.40.160.50">
    <property type="entry name" value="membrane protein fhac: a member of the omp85/tpsb transporter family"/>
    <property type="match status" value="1"/>
</dbReference>
<feature type="domain" description="Bacterial surface antigen (D15)" evidence="4">
    <location>
        <begin position="274"/>
        <end position="571"/>
    </location>
</feature>
<gene>
    <name evidence="6" type="primary">tama</name>
    <name evidence="6" type="ORF">ROA7023_02252</name>
</gene>
<feature type="domain" description="POTRA" evidence="5">
    <location>
        <begin position="176"/>
        <end position="246"/>
    </location>
</feature>
<protein>
    <submittedName>
        <fullName evidence="6">Translocation and assembly module TamA</fullName>
    </submittedName>
</protein>
<dbReference type="Proteomes" id="UP000193900">
    <property type="component" value="Unassembled WGS sequence"/>
</dbReference>
<accession>A0A1Y5SY44</accession>
<comment type="subcellular location">
    <subcellularLocation>
        <location evidence="1">Membrane</location>
    </subcellularLocation>
</comment>
<dbReference type="PANTHER" id="PTHR12815">
    <property type="entry name" value="SORTING AND ASSEMBLY MACHINERY SAMM50 PROTEIN FAMILY MEMBER"/>
    <property type="match status" value="1"/>
</dbReference>
<keyword evidence="3" id="KW-0472">Membrane</keyword>
<proteinExistence type="predicted"/>
<name>A0A1Y5SY44_9RHOB</name>
<dbReference type="RefSeq" id="WP_234992159.1">
    <property type="nucleotide sequence ID" value="NZ_FWFZ01000009.1"/>
</dbReference>
<evidence type="ECO:0000256" key="3">
    <source>
        <dbReference type="ARBA" id="ARBA00023136"/>
    </source>
</evidence>
<dbReference type="GO" id="GO:0019867">
    <property type="term" value="C:outer membrane"/>
    <property type="evidence" value="ECO:0007669"/>
    <property type="project" value="InterPro"/>
</dbReference>